<feature type="compositionally biased region" description="Acidic residues" evidence="2">
    <location>
        <begin position="55"/>
        <end position="64"/>
    </location>
</feature>
<reference evidence="3" key="1">
    <citation type="submission" date="2021-01" db="EMBL/GenBank/DDBJ databases">
        <authorList>
            <person name="Corre E."/>
            <person name="Pelletier E."/>
            <person name="Niang G."/>
            <person name="Scheremetjew M."/>
            <person name="Finn R."/>
            <person name="Kale V."/>
            <person name="Holt S."/>
            <person name="Cochrane G."/>
            <person name="Meng A."/>
            <person name="Brown T."/>
            <person name="Cohen L."/>
        </authorList>
    </citation>
    <scope>NUCLEOTIDE SEQUENCE</scope>
</reference>
<feature type="coiled-coil region" evidence="1">
    <location>
        <begin position="121"/>
        <end position="148"/>
    </location>
</feature>
<name>A0A7S1B1L1_NOCSC</name>
<evidence type="ECO:0000313" key="3">
    <source>
        <dbReference type="EMBL" id="CAD8871359.1"/>
    </source>
</evidence>
<feature type="region of interest" description="Disordered" evidence="2">
    <location>
        <begin position="212"/>
        <end position="234"/>
    </location>
</feature>
<evidence type="ECO:0000256" key="2">
    <source>
        <dbReference type="SAM" id="MobiDB-lite"/>
    </source>
</evidence>
<dbReference type="EMBL" id="HBFQ01064464">
    <property type="protein sequence ID" value="CAD8871359.1"/>
    <property type="molecule type" value="Transcribed_RNA"/>
</dbReference>
<protein>
    <submittedName>
        <fullName evidence="3">Uncharacterized protein</fullName>
    </submittedName>
</protein>
<accession>A0A7S1B1L1</accession>
<keyword evidence="1" id="KW-0175">Coiled coil</keyword>
<dbReference type="AlphaFoldDB" id="A0A7S1B1L1"/>
<sequence>MTSSGSAVDRVMDEANSSEIHVRQESVGTSQSKRCKMAEKDSGRTADSGSFFTLNEDDSSDDEPTCTNPKGRTAAQELDLESLFEFDTGALVQIASRACGKQPDSFWDCTTMQGTCSAENLSESDELIQRLMNENEQKDKQIEVLKRTVCELLVWKSTWANAQSGNLGVSSLPARKLGVKGKMRAEAPEFVSLGIQGDASDVRTNPVKFISEGIHDHTPQPSPRGAQGSAPLTPRGLTGLRADAPEFVSLGIPSLIAQPTVMPSVFCQSPEEEQIIRRAKQRTPRGARNTADAAVSGAKTLKHGKDAGESSVCITECNLKSEKTADVKGVQTKMKGAC</sequence>
<organism evidence="3">
    <name type="scientific">Noctiluca scintillans</name>
    <name type="common">Sea sparkle</name>
    <name type="synonym">Red tide dinoflagellate</name>
    <dbReference type="NCBI Taxonomy" id="2966"/>
    <lineage>
        <taxon>Eukaryota</taxon>
        <taxon>Sar</taxon>
        <taxon>Alveolata</taxon>
        <taxon>Dinophyceae</taxon>
        <taxon>Noctilucales</taxon>
        <taxon>Noctilucaceae</taxon>
        <taxon>Noctiluca</taxon>
    </lineage>
</organism>
<evidence type="ECO:0000256" key="1">
    <source>
        <dbReference type="SAM" id="Coils"/>
    </source>
</evidence>
<feature type="region of interest" description="Disordered" evidence="2">
    <location>
        <begin position="1"/>
        <end position="71"/>
    </location>
</feature>
<gene>
    <name evidence="3" type="ORF">NSCI0253_LOCUS45716</name>
</gene>
<proteinExistence type="predicted"/>